<gene>
    <name evidence="3" type="ORF">JD82_02025</name>
</gene>
<feature type="region of interest" description="Disordered" evidence="2">
    <location>
        <begin position="132"/>
        <end position="155"/>
    </location>
</feature>
<dbReference type="OrthoDB" id="4140785at2"/>
<evidence type="ECO:0000256" key="2">
    <source>
        <dbReference type="SAM" id="MobiDB-lite"/>
    </source>
</evidence>
<dbReference type="SUPFAM" id="SSF140453">
    <property type="entry name" value="EsxAB dimer-like"/>
    <property type="match status" value="1"/>
</dbReference>
<dbReference type="Proteomes" id="UP000317303">
    <property type="component" value="Unassembled WGS sequence"/>
</dbReference>
<keyword evidence="1" id="KW-0175">Coiled coil</keyword>
<reference evidence="3 4" key="1">
    <citation type="submission" date="2019-07" db="EMBL/GenBank/DDBJ databases">
        <title>R&amp;d 2014.</title>
        <authorList>
            <person name="Klenk H.-P."/>
        </authorList>
    </citation>
    <scope>NUCLEOTIDE SEQUENCE [LARGE SCALE GENOMIC DNA]</scope>
    <source>
        <strain evidence="3 4">DSM 43194</strain>
    </source>
</reference>
<dbReference type="InterPro" id="IPR036689">
    <property type="entry name" value="ESAT-6-like_sf"/>
</dbReference>
<dbReference type="AlphaFoldDB" id="A0A660CEQ9"/>
<dbReference type="EMBL" id="VLJV01000001">
    <property type="protein sequence ID" value="TWH20183.1"/>
    <property type="molecule type" value="Genomic_DNA"/>
</dbReference>
<comment type="caution">
    <text evidence="3">The sequence shown here is derived from an EMBL/GenBank/DDBJ whole genome shotgun (WGS) entry which is preliminary data.</text>
</comment>
<organism evidence="3 4">
    <name type="scientific">Prauserella rugosa</name>
    <dbReference type="NCBI Taxonomy" id="43354"/>
    <lineage>
        <taxon>Bacteria</taxon>
        <taxon>Bacillati</taxon>
        <taxon>Actinomycetota</taxon>
        <taxon>Actinomycetes</taxon>
        <taxon>Pseudonocardiales</taxon>
        <taxon>Pseudonocardiaceae</taxon>
        <taxon>Prauserella</taxon>
    </lineage>
</organism>
<evidence type="ECO:0000313" key="4">
    <source>
        <dbReference type="Proteomes" id="UP000317303"/>
    </source>
</evidence>
<protein>
    <recommendedName>
        <fullName evidence="5">Type VII secretion system (Wss) protein ESAT-6</fullName>
    </recommendedName>
</protein>
<sequence>MSDEKYPALGFDPARGNVATVRNLASQMSDTATYAGEAHEVLVSVQDKQDVWKGPASRAFADKLGDLPGYLDSAHSSLKKAGKALSTWGDQLEQHQKRAGELEEAAKKAIAEAEQADAAAQKANAEANTPVMHDGSPGAVQAAQSQVDEKAQAASAANRAAGAAWDRVDGIRRQAQQLMETWNQDGAACAEQLNRAAELAPDKGFFESIGDALAGAGDWVMDHLGEIGDVAGMISAVAGALSFIPVLAPFTGPIALAAGGVALAAHGGEMVKEGKWDEPSAWVGLGADMLGVLPGVGAAAKGGGLTVDLMQGLNVSDSVAGGARLAMDTIQEVPKASTAAAWAGDKVSGLVGGNADTIAKSLEGTLNVAFQTPSTIEAFAGEGSTGALKDGSGYAAAATAANTSLREWETTGNSIKGLGSSLSSFTRALG</sequence>
<name>A0A660CEQ9_9PSEU</name>
<keyword evidence="4" id="KW-1185">Reference proteome</keyword>
<accession>A0A660CEQ9</accession>
<evidence type="ECO:0008006" key="5">
    <source>
        <dbReference type="Google" id="ProtNLM"/>
    </source>
</evidence>
<feature type="coiled-coil region" evidence="1">
    <location>
        <begin position="85"/>
        <end position="128"/>
    </location>
</feature>
<evidence type="ECO:0000256" key="1">
    <source>
        <dbReference type="SAM" id="Coils"/>
    </source>
</evidence>
<dbReference type="RefSeq" id="WP_030531056.1">
    <property type="nucleotide sequence ID" value="NZ_JOIJ01000003.1"/>
</dbReference>
<proteinExistence type="predicted"/>
<evidence type="ECO:0000313" key="3">
    <source>
        <dbReference type="EMBL" id="TWH20183.1"/>
    </source>
</evidence>